<dbReference type="Proteomes" id="UP000012960">
    <property type="component" value="Unplaced"/>
</dbReference>
<organism evidence="4 5">
    <name type="scientific">Musa acuminata subsp. malaccensis</name>
    <name type="common">Wild banana</name>
    <name type="synonym">Musa malaccensis</name>
    <dbReference type="NCBI Taxonomy" id="214687"/>
    <lineage>
        <taxon>Eukaryota</taxon>
        <taxon>Viridiplantae</taxon>
        <taxon>Streptophyta</taxon>
        <taxon>Embryophyta</taxon>
        <taxon>Tracheophyta</taxon>
        <taxon>Spermatophyta</taxon>
        <taxon>Magnoliopsida</taxon>
        <taxon>Liliopsida</taxon>
        <taxon>Zingiberales</taxon>
        <taxon>Musaceae</taxon>
        <taxon>Musa</taxon>
    </lineage>
</organism>
<gene>
    <name evidence="3" type="ORF">GSMUA_127810.1</name>
</gene>
<dbReference type="PANTHER" id="PTHR35107:SF2">
    <property type="entry name" value="EXPRESSED PROTEIN"/>
    <property type="match status" value="1"/>
</dbReference>
<keyword evidence="5" id="KW-1185">Reference proteome</keyword>
<keyword evidence="1" id="KW-0812">Transmembrane</keyword>
<reference evidence="3" key="1">
    <citation type="submission" date="2021-03" db="EMBL/GenBank/DDBJ databases">
        <authorList>
            <consortium name="Genoscope - CEA"/>
            <person name="William W."/>
        </authorList>
    </citation>
    <scope>NUCLEOTIDE SEQUENCE</scope>
    <source>
        <strain evidence="3">Doubled-haploid Pahang</strain>
    </source>
</reference>
<accession>A0A804ISD5</accession>
<dbReference type="InParanoid" id="A0A804ISD5"/>
<feature type="signal peptide" evidence="2">
    <location>
        <begin position="1"/>
        <end position="24"/>
    </location>
</feature>
<reference evidence="4" key="2">
    <citation type="submission" date="2021-05" db="UniProtKB">
        <authorList>
            <consortium name="EnsemblPlants"/>
        </authorList>
    </citation>
    <scope>IDENTIFICATION</scope>
    <source>
        <strain evidence="4">subsp. malaccensis</strain>
    </source>
</reference>
<name>A0A804ISD5_MUSAM</name>
<dbReference type="AlphaFoldDB" id="A0A804ISD5"/>
<evidence type="ECO:0000256" key="1">
    <source>
        <dbReference type="SAM" id="Phobius"/>
    </source>
</evidence>
<keyword evidence="2" id="KW-0732">Signal</keyword>
<proteinExistence type="predicted"/>
<sequence>MASSSVAALFLGVILALLCASSYARPGGPFHPCTTLSITYTFSSSSAATAAVPHRAYRFVSIYRIITPFSSSSSSANAFDDRRPLLIRRPGLPRREVAEPAALGFSSLHERAKDILVVVVGLLFGVGCGALTAATMYLVWSLVANRNEVYGSDGEEGDYAVESPKKAGYVKIPSAEPAPAKEGYEGN</sequence>
<evidence type="ECO:0000313" key="3">
    <source>
        <dbReference type="EMBL" id="CAG1842986.1"/>
    </source>
</evidence>
<dbReference type="EMBL" id="HG996469">
    <property type="protein sequence ID" value="CAG1842986.1"/>
    <property type="molecule type" value="Genomic_DNA"/>
</dbReference>
<keyword evidence="1" id="KW-0472">Membrane</keyword>
<keyword evidence="1" id="KW-1133">Transmembrane helix</keyword>
<dbReference type="FunCoup" id="A0A804ISD5">
    <property type="interactions" value="2392"/>
</dbReference>
<dbReference type="PANTHER" id="PTHR35107">
    <property type="entry name" value="EXPRESSED PROTEIN"/>
    <property type="match status" value="1"/>
</dbReference>
<evidence type="ECO:0000256" key="2">
    <source>
        <dbReference type="SAM" id="SignalP"/>
    </source>
</evidence>
<feature type="transmembrane region" description="Helical" evidence="1">
    <location>
        <begin position="115"/>
        <end position="140"/>
    </location>
</feature>
<protein>
    <submittedName>
        <fullName evidence="3">(wild Malaysian banana) hypothetical protein</fullName>
    </submittedName>
</protein>
<dbReference type="EnsemblPlants" id="Ma04_t21770.1">
    <property type="protein sequence ID" value="Ma04_p21770.1"/>
    <property type="gene ID" value="Ma04_g21770"/>
</dbReference>
<dbReference type="OrthoDB" id="769005at2759"/>
<dbReference type="OMA" id="WKFLILA"/>
<evidence type="ECO:0000313" key="5">
    <source>
        <dbReference type="Proteomes" id="UP000012960"/>
    </source>
</evidence>
<evidence type="ECO:0000313" key="4">
    <source>
        <dbReference type="EnsemblPlants" id="Ma04_p21770.1"/>
    </source>
</evidence>
<feature type="chain" id="PRO_5033611428" evidence="2">
    <location>
        <begin position="25"/>
        <end position="187"/>
    </location>
</feature>
<dbReference type="Gramene" id="Ma04_t21770.1">
    <property type="protein sequence ID" value="Ma04_p21770.1"/>
    <property type="gene ID" value="Ma04_g21770"/>
</dbReference>